<keyword evidence="4" id="KW-0436">Ligase</keyword>
<protein>
    <recommendedName>
        <fullName evidence="3">CTP synthase (glutamine hydrolyzing)</fullName>
        <ecNumber evidence="3">6.3.4.2</ecNumber>
    </recommendedName>
</protein>
<dbReference type="RefSeq" id="WP_068605220.1">
    <property type="nucleotide sequence ID" value="NZ_CP011388.1"/>
</dbReference>
<comment type="pathway">
    <text evidence="1">Pyrimidine metabolism; CTP biosynthesis via de novo pathway; CTP from UDP: step 2/2.</text>
</comment>
<comment type="catalytic activity">
    <reaction evidence="9">
        <text>UTP + L-glutamine + ATP + H2O = CTP + L-glutamate + ADP + phosphate + 2 H(+)</text>
        <dbReference type="Rhea" id="RHEA:26426"/>
        <dbReference type="ChEBI" id="CHEBI:15377"/>
        <dbReference type="ChEBI" id="CHEBI:15378"/>
        <dbReference type="ChEBI" id="CHEBI:29985"/>
        <dbReference type="ChEBI" id="CHEBI:30616"/>
        <dbReference type="ChEBI" id="CHEBI:37563"/>
        <dbReference type="ChEBI" id="CHEBI:43474"/>
        <dbReference type="ChEBI" id="CHEBI:46398"/>
        <dbReference type="ChEBI" id="CHEBI:58359"/>
        <dbReference type="ChEBI" id="CHEBI:456216"/>
        <dbReference type="EC" id="6.3.4.2"/>
    </reaction>
</comment>
<evidence type="ECO:0000256" key="9">
    <source>
        <dbReference type="ARBA" id="ARBA00047781"/>
    </source>
</evidence>
<keyword evidence="6" id="KW-0067">ATP-binding</keyword>
<dbReference type="Gene3D" id="3.40.50.880">
    <property type="match status" value="1"/>
</dbReference>
<dbReference type="GO" id="GO:0019856">
    <property type="term" value="P:pyrimidine nucleobase biosynthetic process"/>
    <property type="evidence" value="ECO:0007669"/>
    <property type="project" value="TreeGrafter"/>
</dbReference>
<accession>A0A172TFV2</accession>
<dbReference type="AlphaFoldDB" id="A0A172TFV2"/>
<gene>
    <name evidence="11" type="ORF">SY83_06125</name>
</gene>
<evidence type="ECO:0000256" key="2">
    <source>
        <dbReference type="ARBA" id="ARBA00007533"/>
    </source>
</evidence>
<dbReference type="EMBL" id="CP011388">
    <property type="protein sequence ID" value="ANE45938.1"/>
    <property type="molecule type" value="Genomic_DNA"/>
</dbReference>
<dbReference type="SUPFAM" id="SSF52317">
    <property type="entry name" value="Class I glutamine amidotransferase-like"/>
    <property type="match status" value="1"/>
</dbReference>
<evidence type="ECO:0000256" key="8">
    <source>
        <dbReference type="ARBA" id="ARBA00022975"/>
    </source>
</evidence>
<name>A0A172TFV2_9BACL</name>
<dbReference type="GO" id="GO:0005524">
    <property type="term" value="F:ATP binding"/>
    <property type="evidence" value="ECO:0007669"/>
    <property type="project" value="UniProtKB-KW"/>
</dbReference>
<evidence type="ECO:0000256" key="4">
    <source>
        <dbReference type="ARBA" id="ARBA00022598"/>
    </source>
</evidence>
<feature type="domain" description="Glutamine amidotransferase" evidence="10">
    <location>
        <begin position="63"/>
        <end position="224"/>
    </location>
</feature>
<evidence type="ECO:0000256" key="6">
    <source>
        <dbReference type="ARBA" id="ARBA00022840"/>
    </source>
</evidence>
<keyword evidence="7" id="KW-0315">Glutamine amidotransferase</keyword>
<dbReference type="GO" id="GO:0003883">
    <property type="term" value="F:CTP synthase activity"/>
    <property type="evidence" value="ECO:0007669"/>
    <property type="project" value="UniProtKB-EC"/>
</dbReference>
<dbReference type="UniPathway" id="UPA00159">
    <property type="reaction ID" value="UER00277"/>
</dbReference>
<keyword evidence="8" id="KW-0665">Pyrimidine biosynthesis</keyword>
<evidence type="ECO:0000256" key="3">
    <source>
        <dbReference type="ARBA" id="ARBA00012291"/>
    </source>
</evidence>
<dbReference type="PANTHER" id="PTHR11550">
    <property type="entry name" value="CTP SYNTHASE"/>
    <property type="match status" value="1"/>
</dbReference>
<dbReference type="PANTHER" id="PTHR11550:SF0">
    <property type="entry name" value="CTP SYNTHASE-RELATED"/>
    <property type="match status" value="1"/>
</dbReference>
<dbReference type="InterPro" id="IPR017926">
    <property type="entry name" value="GATASE"/>
</dbReference>
<proteinExistence type="inferred from homology"/>
<comment type="similarity">
    <text evidence="2">Belongs to the CTP synthase family.</text>
</comment>
<dbReference type="NCBIfam" id="NF004836">
    <property type="entry name" value="PRK06186.1"/>
    <property type="match status" value="1"/>
</dbReference>
<evidence type="ECO:0000313" key="12">
    <source>
        <dbReference type="Proteomes" id="UP000076927"/>
    </source>
</evidence>
<dbReference type="PROSITE" id="PS51273">
    <property type="entry name" value="GATASE_TYPE_1"/>
    <property type="match status" value="1"/>
</dbReference>
<dbReference type="Proteomes" id="UP000076927">
    <property type="component" value="Chromosome"/>
</dbReference>
<organism evidence="11 12">
    <name type="scientific">Paenibacillus swuensis</name>
    <dbReference type="NCBI Taxonomy" id="1178515"/>
    <lineage>
        <taxon>Bacteria</taxon>
        <taxon>Bacillati</taxon>
        <taxon>Bacillota</taxon>
        <taxon>Bacilli</taxon>
        <taxon>Bacillales</taxon>
        <taxon>Paenibacillaceae</taxon>
        <taxon>Paenibacillus</taxon>
    </lineage>
</organism>
<dbReference type="GO" id="GO:0005829">
    <property type="term" value="C:cytosol"/>
    <property type="evidence" value="ECO:0007669"/>
    <property type="project" value="TreeGrafter"/>
</dbReference>
<dbReference type="GO" id="GO:0044210">
    <property type="term" value="P:'de novo' CTP biosynthetic process"/>
    <property type="evidence" value="ECO:0007669"/>
    <property type="project" value="UniProtKB-UniPathway"/>
</dbReference>
<evidence type="ECO:0000256" key="7">
    <source>
        <dbReference type="ARBA" id="ARBA00022962"/>
    </source>
</evidence>
<dbReference type="STRING" id="1178515.SY83_06125"/>
<evidence type="ECO:0000256" key="1">
    <source>
        <dbReference type="ARBA" id="ARBA00005171"/>
    </source>
</evidence>
<evidence type="ECO:0000259" key="10">
    <source>
        <dbReference type="Pfam" id="PF00117"/>
    </source>
</evidence>
<reference evidence="11 12" key="1">
    <citation type="submission" date="2015-01" db="EMBL/GenBank/DDBJ databases">
        <title>Paenibacillus swuensis/DY6/whole genome sequencing.</title>
        <authorList>
            <person name="Kim M.K."/>
            <person name="Srinivasan S."/>
            <person name="Lee J.-J."/>
        </authorList>
    </citation>
    <scope>NUCLEOTIDE SEQUENCE [LARGE SCALE GENOMIC DNA]</scope>
    <source>
        <strain evidence="11 12">DY6</strain>
    </source>
</reference>
<dbReference type="GO" id="GO:0042802">
    <property type="term" value="F:identical protein binding"/>
    <property type="evidence" value="ECO:0007669"/>
    <property type="project" value="TreeGrafter"/>
</dbReference>
<keyword evidence="5" id="KW-0547">Nucleotide-binding</keyword>
<dbReference type="EC" id="6.3.4.2" evidence="3"/>
<evidence type="ECO:0000313" key="11">
    <source>
        <dbReference type="EMBL" id="ANE45938.1"/>
    </source>
</evidence>
<evidence type="ECO:0000256" key="5">
    <source>
        <dbReference type="ARBA" id="ARBA00022741"/>
    </source>
</evidence>
<dbReference type="InterPro" id="IPR004468">
    <property type="entry name" value="CTP_synthase"/>
</dbReference>
<dbReference type="KEGG" id="pswu:SY83_06125"/>
<dbReference type="InterPro" id="IPR029062">
    <property type="entry name" value="Class_I_gatase-like"/>
</dbReference>
<dbReference type="OrthoDB" id="3286005at2"/>
<sequence>MIRVALIGDYDPQVVAHVAIPQAIELAANDLGIVVDFEWIATTVLEEGFEQRLAKYQAIWWTVPASPYASMQGALNGIRYARENQVPFLGTCGGFQHMIIEFARNALGLHEADHAEENPDASVLLVAPLTCSVSEKTQKFRLAPDSKVATVYGTNEISEQYGTCNYGLNPDFASHLEKAGIRIVGVDHNGETRIMEYSQHPFYVGALFQPERSALNKIVHPLIKAFIQAANK</sequence>
<dbReference type="PATRIC" id="fig|1178515.4.peg.1225"/>
<keyword evidence="12" id="KW-1185">Reference proteome</keyword>
<dbReference type="Pfam" id="PF00117">
    <property type="entry name" value="GATase"/>
    <property type="match status" value="1"/>
</dbReference>